<dbReference type="GO" id="GO:1902230">
    <property type="term" value="P:negative regulation of intrinsic apoptotic signaling pathway in response to DNA damage"/>
    <property type="evidence" value="ECO:0007669"/>
    <property type="project" value="InterPro"/>
</dbReference>
<evidence type="ECO:0000313" key="3">
    <source>
        <dbReference type="EMBL" id="KAK2552598.1"/>
    </source>
</evidence>
<dbReference type="InterPro" id="IPR012340">
    <property type="entry name" value="NA-bd_OB-fold"/>
</dbReference>
<dbReference type="Proteomes" id="UP001249851">
    <property type="component" value="Unassembled WGS sequence"/>
</dbReference>
<dbReference type="PANTHER" id="PTHR35537:SF1">
    <property type="entry name" value="DNA DAMAGE-INDUCED APOPTOSIS SUPPRESSOR PROTEIN"/>
    <property type="match status" value="1"/>
</dbReference>
<dbReference type="InterPro" id="IPR013955">
    <property type="entry name" value="Rep_factor-A_C"/>
</dbReference>
<sequence length="789" mass="89208">MWLHMAGNFIGQQSVYVLAKVVSIRDKFFYPCCTKCRKKLHIQCDDDSIFFCKWCMKEYNAESIQFRFRISMLVSDRTQLAQVTVFGSSLNQFFGSSATFFARYVNGQMFDASSIKWSNLIYQAVQQCFVGTSLQFGFRICPASRTTLQNAPNSPFHLKNVVECLHPSKCGTCQVKGLPNLVACYVLPCYNYSSQQIPTVRHILNEWLQLLQNNPEEFCMRTSEQSLVMDNSKSGRCDQEELESHGQVQRESFIYCSQQEYFPLISPLILTGQSQQSAESFHMQETSMASNQMQLTKPCVSLTDKETHTHVTNLTFPQVDELLTAEQVSSTSKSKNLETSYWFNCKSLVEEWTELDDFPSSEDLSVFLADLDTIAITKFHPSLHTPCTKDSLVTKLSETQGGTSLTLRSNDLMTSETFKDVLCNVSQTAESDDFLPSEDLYAVLADMELGCDNIPVKMSSPPANNEVKALLSRVWCTKHEVDDIIERDVVHMKHTRGLLPRNNKEWTHWNKSVSPRVEWSITPCLITSKGKGYDDKSSGSRIMMNCKRVLSELFEDDSSRNENSIGSFLANELTEGIHEHTRKTEQLSFCESPKEDVNEMSLVHEKNRVQLYDFSTNETNLRNSTRSGKQSSVDETNSEANLSEYDLSISTSPELFSQSVSRMHGESYSKTQEPFDDASTSCCTPDLFPSLRIPSDYTRSFSGQKMNSAPLFSFSENSSSSDSFRALVASPPVFSAAKVDPLSIKSTFQFQNRFHSTPMMARLPSSIECQASSQIVHSPLIQGTRLYNE</sequence>
<accession>A0AAD9Q0X4</accession>
<dbReference type="SUPFAM" id="SSF50249">
    <property type="entry name" value="Nucleic acid-binding proteins"/>
    <property type="match status" value="1"/>
</dbReference>
<dbReference type="InterPro" id="IPR043522">
    <property type="entry name" value="DDIAS"/>
</dbReference>
<dbReference type="EMBL" id="JARQWQ010000085">
    <property type="protein sequence ID" value="KAK2552598.1"/>
    <property type="molecule type" value="Genomic_DNA"/>
</dbReference>
<reference evidence="3" key="2">
    <citation type="journal article" date="2023" name="Science">
        <title>Genomic signatures of disease resistance in endangered staghorn corals.</title>
        <authorList>
            <person name="Vollmer S.V."/>
            <person name="Selwyn J.D."/>
            <person name="Despard B.A."/>
            <person name="Roesel C.L."/>
        </authorList>
    </citation>
    <scope>NUCLEOTIDE SEQUENCE</scope>
    <source>
        <strain evidence="3">K2</strain>
    </source>
</reference>
<name>A0AAD9Q0X4_ACRCE</name>
<organism evidence="3 4">
    <name type="scientific">Acropora cervicornis</name>
    <name type="common">Staghorn coral</name>
    <dbReference type="NCBI Taxonomy" id="6130"/>
    <lineage>
        <taxon>Eukaryota</taxon>
        <taxon>Metazoa</taxon>
        <taxon>Cnidaria</taxon>
        <taxon>Anthozoa</taxon>
        <taxon>Hexacorallia</taxon>
        <taxon>Scleractinia</taxon>
        <taxon>Astrocoeniina</taxon>
        <taxon>Acroporidae</taxon>
        <taxon>Acropora</taxon>
    </lineage>
</organism>
<reference evidence="3" key="1">
    <citation type="journal article" date="2023" name="G3 (Bethesda)">
        <title>Whole genome assembly and annotation of the endangered Caribbean coral Acropora cervicornis.</title>
        <authorList>
            <person name="Selwyn J.D."/>
            <person name="Vollmer S.V."/>
        </authorList>
    </citation>
    <scope>NUCLEOTIDE SEQUENCE</scope>
    <source>
        <strain evidence="3">K2</strain>
    </source>
</reference>
<dbReference type="AlphaFoldDB" id="A0AAD9Q0X4"/>
<proteinExistence type="predicted"/>
<feature type="non-terminal residue" evidence="3">
    <location>
        <position position="1"/>
    </location>
</feature>
<feature type="region of interest" description="Disordered" evidence="1">
    <location>
        <begin position="619"/>
        <end position="639"/>
    </location>
</feature>
<feature type="domain" description="Replication factor A C-terminal" evidence="2">
    <location>
        <begin position="19"/>
        <end position="102"/>
    </location>
</feature>
<evidence type="ECO:0000259" key="2">
    <source>
        <dbReference type="Pfam" id="PF08646"/>
    </source>
</evidence>
<dbReference type="GO" id="GO:0005737">
    <property type="term" value="C:cytoplasm"/>
    <property type="evidence" value="ECO:0007669"/>
    <property type="project" value="TreeGrafter"/>
</dbReference>
<keyword evidence="4" id="KW-1185">Reference proteome</keyword>
<dbReference type="Pfam" id="PF08646">
    <property type="entry name" value="Rep_fac-A_C"/>
    <property type="match status" value="1"/>
</dbReference>
<dbReference type="PANTHER" id="PTHR35537">
    <property type="entry name" value="DNA DAMAGE-INDUCIBLE APOPTOSIS SUPPRESSOR PROTEIN DDIAS"/>
    <property type="match status" value="1"/>
</dbReference>
<evidence type="ECO:0000313" key="4">
    <source>
        <dbReference type="Proteomes" id="UP001249851"/>
    </source>
</evidence>
<dbReference type="GO" id="GO:0005634">
    <property type="term" value="C:nucleus"/>
    <property type="evidence" value="ECO:0007669"/>
    <property type="project" value="TreeGrafter"/>
</dbReference>
<evidence type="ECO:0000256" key="1">
    <source>
        <dbReference type="SAM" id="MobiDB-lite"/>
    </source>
</evidence>
<protein>
    <submittedName>
        <fullName evidence="3">DNA damage-induced apoptosis suppressor protein</fullName>
    </submittedName>
</protein>
<gene>
    <name evidence="3" type="ORF">P5673_026251</name>
</gene>
<comment type="caution">
    <text evidence="3">The sequence shown here is derived from an EMBL/GenBank/DDBJ whole genome shotgun (WGS) entry which is preliminary data.</text>
</comment>
<dbReference type="Gene3D" id="2.40.50.140">
    <property type="entry name" value="Nucleic acid-binding proteins"/>
    <property type="match status" value="1"/>
</dbReference>